<keyword evidence="4" id="KW-0964">Secreted</keyword>
<dbReference type="GO" id="GO:0005576">
    <property type="term" value="C:extracellular region"/>
    <property type="evidence" value="ECO:0007669"/>
    <property type="project" value="UniProtKB-SubCell"/>
</dbReference>
<keyword evidence="6" id="KW-0732">Signal</keyword>
<dbReference type="InterPro" id="IPR015500">
    <property type="entry name" value="Peptidase_S8_subtilisin-rel"/>
</dbReference>
<dbReference type="EMBL" id="LZYO01000124">
    <property type="protein sequence ID" value="ODH30410.1"/>
    <property type="molecule type" value="Genomic_DNA"/>
</dbReference>
<dbReference type="PANTHER" id="PTHR43806:SF58">
    <property type="entry name" value="ALKALINE PROTEASE 1-RELATED"/>
    <property type="match status" value="1"/>
</dbReference>
<name>A0A1D2JFK4_PARBR</name>
<dbReference type="InterPro" id="IPR037045">
    <property type="entry name" value="S8pro/Inhibitor_I9_sf"/>
</dbReference>
<evidence type="ECO:0000259" key="14">
    <source>
        <dbReference type="Pfam" id="PF00082"/>
    </source>
</evidence>
<comment type="caution">
    <text evidence="16">The sequence shown here is derived from an EMBL/GenBank/DDBJ whole genome shotgun (WGS) entry which is preliminary data.</text>
</comment>
<dbReference type="InterPro" id="IPR000209">
    <property type="entry name" value="Peptidase_S8/S53_dom"/>
</dbReference>
<gene>
    <name evidence="16" type="ORF">ACO22_03565</name>
</gene>
<feature type="domain" description="Inhibitor I9" evidence="15">
    <location>
        <begin position="37"/>
        <end position="113"/>
    </location>
</feature>
<dbReference type="GO" id="GO:0004252">
    <property type="term" value="F:serine-type endopeptidase activity"/>
    <property type="evidence" value="ECO:0007669"/>
    <property type="project" value="UniProtKB-UniRule"/>
</dbReference>
<dbReference type="InterPro" id="IPR023827">
    <property type="entry name" value="Peptidase_S8_Asp-AS"/>
</dbReference>
<evidence type="ECO:0000256" key="2">
    <source>
        <dbReference type="ARBA" id="ARBA00004613"/>
    </source>
</evidence>
<evidence type="ECO:0000256" key="12">
    <source>
        <dbReference type="PROSITE-ProRule" id="PRU01240"/>
    </source>
</evidence>
<feature type="active site" description="Charge relay system" evidence="12">
    <location>
        <position position="156"/>
    </location>
</feature>
<dbReference type="InterPro" id="IPR010259">
    <property type="entry name" value="S8pro/Inhibitor_I9"/>
</dbReference>
<dbReference type="VEuPathDB" id="FungiDB:PADG_07910"/>
<dbReference type="Proteomes" id="UP000242814">
    <property type="component" value="Unassembled WGS sequence"/>
</dbReference>
<dbReference type="SUPFAM" id="SSF52743">
    <property type="entry name" value="Subtilisin-like"/>
    <property type="match status" value="1"/>
</dbReference>
<evidence type="ECO:0000256" key="13">
    <source>
        <dbReference type="RuleBase" id="RU003355"/>
    </source>
</evidence>
<keyword evidence="11" id="KW-0325">Glycoprotein</keyword>
<dbReference type="FunFam" id="3.40.50.200:FF:000014">
    <property type="entry name" value="Proteinase K"/>
    <property type="match status" value="1"/>
</dbReference>
<dbReference type="VEuPathDB" id="FungiDB:PABG_06454"/>
<keyword evidence="7 12" id="KW-0378">Hydrolase</keyword>
<dbReference type="CDD" id="cd04077">
    <property type="entry name" value="Peptidases_S8_PCSK9_ProteinaseK_like"/>
    <property type="match status" value="1"/>
</dbReference>
<dbReference type="GO" id="GO:0006508">
    <property type="term" value="P:proteolysis"/>
    <property type="evidence" value="ECO:0007669"/>
    <property type="project" value="UniProtKB-KW"/>
</dbReference>
<evidence type="ECO:0000256" key="8">
    <source>
        <dbReference type="ARBA" id="ARBA00022825"/>
    </source>
</evidence>
<evidence type="ECO:0000256" key="7">
    <source>
        <dbReference type="ARBA" id="ARBA00022801"/>
    </source>
</evidence>
<dbReference type="SUPFAM" id="SSF54897">
    <property type="entry name" value="Protease propeptides/inhibitors"/>
    <property type="match status" value="1"/>
</dbReference>
<dbReference type="InterPro" id="IPR036852">
    <property type="entry name" value="Peptidase_S8/S53_dom_sf"/>
</dbReference>
<dbReference type="InterPro" id="IPR023828">
    <property type="entry name" value="Peptidase_S8_Ser-AS"/>
</dbReference>
<evidence type="ECO:0000256" key="6">
    <source>
        <dbReference type="ARBA" id="ARBA00022729"/>
    </source>
</evidence>
<evidence type="ECO:0000256" key="9">
    <source>
        <dbReference type="ARBA" id="ARBA00023026"/>
    </source>
</evidence>
<comment type="subcellular location">
    <subcellularLocation>
        <location evidence="2">Secreted</location>
    </subcellularLocation>
</comment>
<dbReference type="InterPro" id="IPR034193">
    <property type="entry name" value="PCSK9_ProteinaseK-like"/>
</dbReference>
<keyword evidence="8 12" id="KW-0720">Serine protease</keyword>
<accession>A0A1D2JFK4</accession>
<reference evidence="16 17" key="1">
    <citation type="submission" date="2016-06" db="EMBL/GenBank/DDBJ databases">
        <authorList>
            <person name="Kjaerup R.B."/>
            <person name="Dalgaard T.S."/>
            <person name="Juul-Madsen H.R."/>
        </authorList>
    </citation>
    <scope>NUCLEOTIDE SEQUENCE [LARGE SCALE GENOMIC DNA]</scope>
    <source>
        <strain evidence="16 17">Pb300</strain>
    </source>
</reference>
<comment type="function">
    <text evidence="1">Secreted subtilisin-like serine protease with keratinolytic activity that contributes to pathogenicity.</text>
</comment>
<keyword evidence="10" id="KW-0865">Zymogen</keyword>
<feature type="active site" description="Charge relay system" evidence="12">
    <location>
        <position position="342"/>
    </location>
</feature>
<dbReference type="OrthoDB" id="206201at2759"/>
<evidence type="ECO:0000313" key="17">
    <source>
        <dbReference type="Proteomes" id="UP000242814"/>
    </source>
</evidence>
<dbReference type="Pfam" id="PF00082">
    <property type="entry name" value="Peptidase_S8"/>
    <property type="match status" value="1"/>
</dbReference>
<dbReference type="Gene3D" id="3.30.70.80">
    <property type="entry name" value="Peptidase S8 propeptide/proteinase inhibitor I9"/>
    <property type="match status" value="1"/>
</dbReference>
<evidence type="ECO:0000256" key="5">
    <source>
        <dbReference type="ARBA" id="ARBA00022670"/>
    </source>
</evidence>
<dbReference type="Gene3D" id="3.40.50.200">
    <property type="entry name" value="Peptidase S8/S53 domain"/>
    <property type="match status" value="1"/>
</dbReference>
<dbReference type="PANTHER" id="PTHR43806">
    <property type="entry name" value="PEPTIDASE S8"/>
    <property type="match status" value="1"/>
</dbReference>
<evidence type="ECO:0000259" key="15">
    <source>
        <dbReference type="Pfam" id="PF05922"/>
    </source>
</evidence>
<evidence type="ECO:0000256" key="3">
    <source>
        <dbReference type="ARBA" id="ARBA00011073"/>
    </source>
</evidence>
<feature type="active site" description="Charge relay system" evidence="12">
    <location>
        <position position="187"/>
    </location>
</feature>
<dbReference type="InterPro" id="IPR022398">
    <property type="entry name" value="Peptidase_S8_His-AS"/>
</dbReference>
<evidence type="ECO:0000256" key="4">
    <source>
        <dbReference type="ARBA" id="ARBA00022525"/>
    </source>
</evidence>
<keyword evidence="9" id="KW-0843">Virulence</keyword>
<organism evidence="16 17">
    <name type="scientific">Paracoccidioides brasiliensis</name>
    <dbReference type="NCBI Taxonomy" id="121759"/>
    <lineage>
        <taxon>Eukaryota</taxon>
        <taxon>Fungi</taxon>
        <taxon>Dikarya</taxon>
        <taxon>Ascomycota</taxon>
        <taxon>Pezizomycotina</taxon>
        <taxon>Eurotiomycetes</taxon>
        <taxon>Eurotiomycetidae</taxon>
        <taxon>Onygenales</taxon>
        <taxon>Ajellomycetaceae</taxon>
        <taxon>Paracoccidioides</taxon>
    </lineage>
</organism>
<sequence length="395" mass="41068">MLFFDYGLAFVLAALSVVDAAPVNKAPVGVQVVPNGYIVVMKARTSPERFERHRKWVGNMRKNRKGIKAPKALRSFQFNSGWKGYSGVFDSETLIQIANDEDVDYIEEDGIVTANALITQTGAPWGLARVSSRTPGAKNYVYDSTAGQGVTAYIIDTGIETSHRDFGGRAKWGTNTVDSQNTDCHGHGTHVAGTVAGTTYGVAKKANLIAVKVLNCQGSGSNSVVIQGMQWALNHATQNGITKKAVVNMSLGGGYSQATNQAAAAIVKAGIFLAVAAGNDAADASKYSPASEVTACTIGASNSSDLIASFSNRGKLVDVFAPGVDIQSTYVGGGTKSMSGTSMASPHAAGLGAYLIGLEGISGNAVCERMKALSSAVVRGVPSGTTNKLIYNGVK</sequence>
<evidence type="ECO:0000313" key="16">
    <source>
        <dbReference type="EMBL" id="ODH30410.1"/>
    </source>
</evidence>
<dbReference type="InterPro" id="IPR050131">
    <property type="entry name" value="Peptidase_S8_subtilisin-like"/>
</dbReference>
<dbReference type="PROSITE" id="PS00137">
    <property type="entry name" value="SUBTILASE_HIS"/>
    <property type="match status" value="1"/>
</dbReference>
<comment type="similarity">
    <text evidence="3 12 13">Belongs to the peptidase S8 family.</text>
</comment>
<protein>
    <submittedName>
        <fullName evidence="16">Uncharacterized protein</fullName>
    </submittedName>
</protein>
<evidence type="ECO:0000256" key="11">
    <source>
        <dbReference type="ARBA" id="ARBA00023180"/>
    </source>
</evidence>
<keyword evidence="5 12" id="KW-0645">Protease</keyword>
<evidence type="ECO:0000256" key="10">
    <source>
        <dbReference type="ARBA" id="ARBA00023145"/>
    </source>
</evidence>
<evidence type="ECO:0000256" key="1">
    <source>
        <dbReference type="ARBA" id="ARBA00002101"/>
    </source>
</evidence>
<dbReference type="Pfam" id="PF05922">
    <property type="entry name" value="Inhibitor_I9"/>
    <property type="match status" value="1"/>
</dbReference>
<dbReference type="PRINTS" id="PR00723">
    <property type="entry name" value="SUBTILISIN"/>
</dbReference>
<dbReference type="PROSITE" id="PS00138">
    <property type="entry name" value="SUBTILASE_SER"/>
    <property type="match status" value="1"/>
</dbReference>
<feature type="domain" description="Peptidase S8/S53" evidence="14">
    <location>
        <begin position="147"/>
        <end position="357"/>
    </location>
</feature>
<dbReference type="PROSITE" id="PS51892">
    <property type="entry name" value="SUBTILASE"/>
    <property type="match status" value="1"/>
</dbReference>
<dbReference type="AlphaFoldDB" id="A0A1D2JFK4"/>
<dbReference type="PROSITE" id="PS00136">
    <property type="entry name" value="SUBTILASE_ASP"/>
    <property type="match status" value="1"/>
</dbReference>
<proteinExistence type="inferred from homology"/>